<proteinExistence type="predicted"/>
<keyword evidence="5" id="KW-1185">Reference proteome</keyword>
<evidence type="ECO:0000313" key="5">
    <source>
        <dbReference type="Proteomes" id="UP000019141"/>
    </source>
</evidence>
<evidence type="ECO:0000259" key="3">
    <source>
        <dbReference type="Pfam" id="PF02826"/>
    </source>
</evidence>
<dbReference type="Gene3D" id="3.40.50.720">
    <property type="entry name" value="NAD(P)-binding Rossmann-like Domain"/>
    <property type="match status" value="2"/>
</dbReference>
<accession>W4L9Y8</accession>
<dbReference type="HOGENOM" id="CLU_019796_1_0_7"/>
<dbReference type="InterPro" id="IPR036291">
    <property type="entry name" value="NAD(P)-bd_dom_sf"/>
</dbReference>
<evidence type="ECO:0000256" key="2">
    <source>
        <dbReference type="ARBA" id="ARBA00023027"/>
    </source>
</evidence>
<feature type="domain" description="D-isomer specific 2-hydroxyacid dehydrogenase NAD-binding" evidence="3">
    <location>
        <begin position="105"/>
        <end position="283"/>
    </location>
</feature>
<dbReference type="PATRIC" id="fig|1429438.4.peg.6790"/>
<keyword evidence="1" id="KW-0560">Oxidoreductase</keyword>
<dbReference type="PANTHER" id="PTHR43333">
    <property type="entry name" value="2-HACID_DH_C DOMAIN-CONTAINING PROTEIN"/>
    <property type="match status" value="1"/>
</dbReference>
<dbReference type="SUPFAM" id="SSF51735">
    <property type="entry name" value="NAD(P)-binding Rossmann-fold domains"/>
    <property type="match status" value="1"/>
</dbReference>
<sequence>MGFKLVIVPPNTQPDWPEKIRAAVPDCEVRMFDHSDAAMDDIEDADAAYGTLSPELLSRAKRLRWLQAPAAAPPVGYYYQELIESDVVVTNQREIYNDHIGAHIMAFLLAFARGFHRYIPQQMNRHWEQHRDLDSIVYLPEATALIVGVGGIGGEAARLCAAFGMTVLGVDPRRPEAPPSLKSLHRPESLHEILPEADFVIMTVPHTPQTEKMMAAREFRLMKRTAYLINIGRGGCVVLDDLADAIQSGEIAGAGLDVFQVEPLPADHPLWTMPGVLITPHVAGIGPYLQDRRTELLIDNCVRFNEGRELRNIVDKANWF</sequence>
<dbReference type="Pfam" id="PF02826">
    <property type="entry name" value="2-Hacid_dh_C"/>
    <property type="match status" value="1"/>
</dbReference>
<keyword evidence="2" id="KW-0520">NAD</keyword>
<dbReference type="InterPro" id="IPR006140">
    <property type="entry name" value="D-isomer_DH_NAD-bd"/>
</dbReference>
<dbReference type="PANTHER" id="PTHR43333:SF1">
    <property type="entry name" value="D-ISOMER SPECIFIC 2-HYDROXYACID DEHYDROGENASE NAD-BINDING DOMAIN-CONTAINING PROTEIN"/>
    <property type="match status" value="1"/>
</dbReference>
<dbReference type="EMBL" id="AZHW01001111">
    <property type="protein sequence ID" value="ETW94151.1"/>
    <property type="molecule type" value="Genomic_DNA"/>
</dbReference>
<dbReference type="AlphaFoldDB" id="W4L9Y8"/>
<dbReference type="GO" id="GO:0051287">
    <property type="term" value="F:NAD binding"/>
    <property type="evidence" value="ECO:0007669"/>
    <property type="project" value="InterPro"/>
</dbReference>
<evidence type="ECO:0000256" key="1">
    <source>
        <dbReference type="ARBA" id="ARBA00023002"/>
    </source>
</evidence>
<protein>
    <submittedName>
        <fullName evidence="4">Hydroxyacid dehydrogenase</fullName>
    </submittedName>
</protein>
<reference evidence="4 5" key="1">
    <citation type="journal article" date="2014" name="Nature">
        <title>An environmental bacterial taxon with a large and distinct metabolic repertoire.</title>
        <authorList>
            <person name="Wilson M.C."/>
            <person name="Mori T."/>
            <person name="Ruckert C."/>
            <person name="Uria A.R."/>
            <person name="Helf M.J."/>
            <person name="Takada K."/>
            <person name="Gernert C."/>
            <person name="Steffens U.A."/>
            <person name="Heycke N."/>
            <person name="Schmitt S."/>
            <person name="Rinke C."/>
            <person name="Helfrich E.J."/>
            <person name="Brachmann A.O."/>
            <person name="Gurgui C."/>
            <person name="Wakimoto T."/>
            <person name="Kracht M."/>
            <person name="Crusemann M."/>
            <person name="Hentschel U."/>
            <person name="Abe I."/>
            <person name="Matsunaga S."/>
            <person name="Kalinowski J."/>
            <person name="Takeyama H."/>
            <person name="Piel J."/>
        </authorList>
    </citation>
    <scope>NUCLEOTIDE SEQUENCE [LARGE SCALE GENOMIC DNA]</scope>
    <source>
        <strain evidence="5">TSY1</strain>
    </source>
</reference>
<name>W4L9Y8_ENTF1</name>
<evidence type="ECO:0000313" key="4">
    <source>
        <dbReference type="EMBL" id="ETW94151.1"/>
    </source>
</evidence>
<gene>
    <name evidence="4" type="ORF">ETSY1_36120</name>
</gene>
<comment type="caution">
    <text evidence="4">The sequence shown here is derived from an EMBL/GenBank/DDBJ whole genome shotgun (WGS) entry which is preliminary data.</text>
</comment>
<dbReference type="Proteomes" id="UP000019141">
    <property type="component" value="Unassembled WGS sequence"/>
</dbReference>
<organism evidence="4 5">
    <name type="scientific">Entotheonella factor</name>
    <dbReference type="NCBI Taxonomy" id="1429438"/>
    <lineage>
        <taxon>Bacteria</taxon>
        <taxon>Pseudomonadati</taxon>
        <taxon>Nitrospinota/Tectimicrobiota group</taxon>
        <taxon>Candidatus Tectimicrobiota</taxon>
        <taxon>Candidatus Entotheonellia</taxon>
        <taxon>Candidatus Entotheonellales</taxon>
        <taxon>Candidatus Entotheonellaceae</taxon>
        <taxon>Candidatus Entotheonella</taxon>
    </lineage>
</organism>
<dbReference type="GO" id="GO:0016491">
    <property type="term" value="F:oxidoreductase activity"/>
    <property type="evidence" value="ECO:0007669"/>
    <property type="project" value="UniProtKB-KW"/>
</dbReference>
<dbReference type="CDD" id="cd05300">
    <property type="entry name" value="2-Hacid_dh_1"/>
    <property type="match status" value="1"/>
</dbReference>